<sequence>MNIQKLSKAHIGILNDYLDNHVETCMFIRSNLYHSGIEYQNTPYHGEYWASFDDANNINGVLVHYWNGNLMMQAENNNILYALINRYKTNQIKPIAGILGDDSQAGFVIQSLDIKPSQFAINYTEDLFSLSLNHLNVPEKAKENSFQLRSIEQCDISILKRWFIDYKIEALGATSSPELEIEVLDEINDESVNKNRWVLYYKIIRYRYVGLMLICKISFKLAQYIRHQN</sequence>
<accession>W0B7L7</accession>
<protein>
    <submittedName>
        <fullName evidence="1">Uncharacterized protein</fullName>
    </submittedName>
</protein>
<dbReference type="EMBL" id="CP004006">
    <property type="protein sequence ID" value="AHE65835.1"/>
    <property type="molecule type" value="Genomic_DNA"/>
</dbReference>
<reference evidence="1 2" key="1">
    <citation type="journal article" date="2013" name="Int. J. Med. Microbiol.">
        <title>Legionella oakridgensis ATCC 33761 genome sequence and phenotypic characterization reveals its replication capacity in amoebae.</title>
        <authorList>
            <person name="Brzuszkiewicz E."/>
            <person name="Schulz T."/>
            <person name="Rydzewski K."/>
            <person name="Daniel R."/>
            <person name="Gillmaier N."/>
            <person name="Dittmann C."/>
            <person name="Holland G."/>
            <person name="Schunder E."/>
            <person name="Lautner M."/>
            <person name="Eisenreich W."/>
            <person name="Luck C."/>
            <person name="Heuner K."/>
        </authorList>
    </citation>
    <scope>NUCLEOTIDE SEQUENCE [LARGE SCALE GENOMIC DNA]</scope>
    <source>
        <strain>OR-10</strain>
        <strain evidence="2">ATCC 33761</strain>
    </source>
</reference>
<evidence type="ECO:0000313" key="2">
    <source>
        <dbReference type="Proteomes" id="UP000018838"/>
    </source>
</evidence>
<keyword evidence="2" id="KW-1185">Reference proteome</keyword>
<name>W0B7L7_9GAMM</name>
<dbReference type="STRING" id="1268635.Loa_00246"/>
<dbReference type="eggNOG" id="COG3393">
    <property type="taxonomic scope" value="Bacteria"/>
</dbReference>
<gene>
    <name evidence="1" type="ORF">Loa_00246</name>
</gene>
<proteinExistence type="predicted"/>
<dbReference type="RefSeq" id="WP_238551282.1">
    <property type="nucleotide sequence ID" value="NZ_CP004006.1"/>
</dbReference>
<dbReference type="Proteomes" id="UP000018838">
    <property type="component" value="Chromosome"/>
</dbReference>
<evidence type="ECO:0000313" key="1">
    <source>
        <dbReference type="EMBL" id="AHE65835.1"/>
    </source>
</evidence>
<dbReference type="HOGENOM" id="CLU_1208577_0_0_6"/>
<dbReference type="AlphaFoldDB" id="W0B7L7"/>
<dbReference type="KEGG" id="lok:Loa_00246"/>
<organism evidence="1 2">
    <name type="scientific">Legionella oakridgensis ATCC 33761 = DSM 21215</name>
    <dbReference type="NCBI Taxonomy" id="1268635"/>
    <lineage>
        <taxon>Bacteria</taxon>
        <taxon>Pseudomonadati</taxon>
        <taxon>Pseudomonadota</taxon>
        <taxon>Gammaproteobacteria</taxon>
        <taxon>Legionellales</taxon>
        <taxon>Legionellaceae</taxon>
        <taxon>Legionella</taxon>
    </lineage>
</organism>
<dbReference type="PATRIC" id="fig|1268635.3.peg.247"/>